<feature type="domain" description="Cohesin" evidence="1">
    <location>
        <begin position="49"/>
        <end position="169"/>
    </location>
</feature>
<dbReference type="AlphaFoldDB" id="A0A381TNW4"/>
<gene>
    <name evidence="2" type="ORF">METZ01_LOCUS69331</name>
</gene>
<dbReference type="Pfam" id="PF00963">
    <property type="entry name" value="Cohesin"/>
    <property type="match status" value="1"/>
</dbReference>
<dbReference type="InterPro" id="IPR008965">
    <property type="entry name" value="CBM2/CBM3_carb-bd_dom_sf"/>
</dbReference>
<reference evidence="2" key="1">
    <citation type="submission" date="2018-05" db="EMBL/GenBank/DDBJ databases">
        <authorList>
            <person name="Lanie J.A."/>
            <person name="Ng W.-L."/>
            <person name="Kazmierczak K.M."/>
            <person name="Andrzejewski T.M."/>
            <person name="Davidsen T.M."/>
            <person name="Wayne K.J."/>
            <person name="Tettelin H."/>
            <person name="Glass J.I."/>
            <person name="Rusch D."/>
            <person name="Podicherti R."/>
            <person name="Tsui H.-C.T."/>
            <person name="Winkler M.E."/>
        </authorList>
    </citation>
    <scope>NUCLEOTIDE SEQUENCE</scope>
</reference>
<dbReference type="GO" id="GO:0000272">
    <property type="term" value="P:polysaccharide catabolic process"/>
    <property type="evidence" value="ECO:0007669"/>
    <property type="project" value="InterPro"/>
</dbReference>
<feature type="non-terminal residue" evidence="2">
    <location>
        <position position="1"/>
    </location>
</feature>
<dbReference type="EMBL" id="UINC01004733">
    <property type="protein sequence ID" value="SVA16477.1"/>
    <property type="molecule type" value="Genomic_DNA"/>
</dbReference>
<dbReference type="GO" id="GO:0030246">
    <property type="term" value="F:carbohydrate binding"/>
    <property type="evidence" value="ECO:0007669"/>
    <property type="project" value="InterPro"/>
</dbReference>
<sequence length="180" mass="19639">VKYFLHTLAIVLFVFISCQGEIPEENIFDNPLDEDVVEYDIPALTLFPSQVSANVNSNFKVDVFVLGVDQLAGSYVRLNYDKTMLQVALVEMGTLFVDAVQEPIFVYEDNSQNGWIDIHTSFLGSDSVSVSGTGSLAEIIFTSLLAGESTLTFDAVCELVDPDDNPIEIKGFGDGVVNAN</sequence>
<organism evidence="2">
    <name type="scientific">marine metagenome</name>
    <dbReference type="NCBI Taxonomy" id="408172"/>
    <lineage>
        <taxon>unclassified sequences</taxon>
        <taxon>metagenomes</taxon>
        <taxon>ecological metagenomes</taxon>
    </lineage>
</organism>
<name>A0A381TNW4_9ZZZZ</name>
<evidence type="ECO:0000259" key="1">
    <source>
        <dbReference type="Pfam" id="PF00963"/>
    </source>
</evidence>
<dbReference type="InterPro" id="IPR002102">
    <property type="entry name" value="Cohesin_dom"/>
</dbReference>
<dbReference type="Gene3D" id="2.60.40.680">
    <property type="match status" value="1"/>
</dbReference>
<dbReference type="CDD" id="cd08547">
    <property type="entry name" value="Type_II_cohesin"/>
    <property type="match status" value="1"/>
</dbReference>
<accession>A0A381TNW4</accession>
<dbReference type="SUPFAM" id="SSF49384">
    <property type="entry name" value="Carbohydrate-binding domain"/>
    <property type="match status" value="1"/>
</dbReference>
<evidence type="ECO:0000313" key="2">
    <source>
        <dbReference type="EMBL" id="SVA16477.1"/>
    </source>
</evidence>
<proteinExistence type="predicted"/>
<protein>
    <recommendedName>
        <fullName evidence="1">Cohesin domain-containing protein</fullName>
    </recommendedName>
</protein>